<dbReference type="AlphaFoldDB" id="A0A084JCV9"/>
<proteinExistence type="predicted"/>
<organism evidence="1 2">
    <name type="scientific">Clostridium sulfidigenes</name>
    <dbReference type="NCBI Taxonomy" id="318464"/>
    <lineage>
        <taxon>Bacteria</taxon>
        <taxon>Bacillati</taxon>
        <taxon>Bacillota</taxon>
        <taxon>Clostridia</taxon>
        <taxon>Eubacteriales</taxon>
        <taxon>Clostridiaceae</taxon>
        <taxon>Clostridium</taxon>
    </lineage>
</organism>
<protein>
    <submittedName>
        <fullName evidence="1">Uncharacterized protein</fullName>
    </submittedName>
</protein>
<dbReference type="EMBL" id="JPMD01000017">
    <property type="protein sequence ID" value="KEZ86793.1"/>
    <property type="molecule type" value="Genomic_DNA"/>
</dbReference>
<keyword evidence="2" id="KW-1185">Reference proteome</keyword>
<reference evidence="1 2" key="1">
    <citation type="submission" date="2014-07" db="EMBL/GenBank/DDBJ databases">
        <title>Draft genome of Clostridium sulfidigenes 113A isolated from sediments associated with methane hydrate from Krishna Godavari basin.</title>
        <authorList>
            <person name="Honkalas V.S."/>
            <person name="Dabir A.P."/>
            <person name="Arora P."/>
            <person name="Dhakephalkar P.K."/>
        </authorList>
    </citation>
    <scope>NUCLEOTIDE SEQUENCE [LARGE SCALE GENOMIC DNA]</scope>
    <source>
        <strain evidence="1 2">113A</strain>
    </source>
</reference>
<accession>A0A084JCV9</accession>
<name>A0A084JCV9_9CLOT</name>
<evidence type="ECO:0000313" key="2">
    <source>
        <dbReference type="Proteomes" id="UP000028542"/>
    </source>
</evidence>
<comment type="caution">
    <text evidence="1">The sequence shown here is derived from an EMBL/GenBank/DDBJ whole genome shotgun (WGS) entry which is preliminary data.</text>
</comment>
<evidence type="ECO:0000313" key="1">
    <source>
        <dbReference type="EMBL" id="KEZ86793.1"/>
    </source>
</evidence>
<dbReference type="RefSeq" id="WP_035132035.1">
    <property type="nucleotide sequence ID" value="NZ_JPMD01000017.1"/>
</dbReference>
<gene>
    <name evidence="1" type="ORF">IO99_07890</name>
</gene>
<sequence>MNKIGDEVKKGMNKVTSEVTDMYNEVKIQYGEKKEDIKEFISNKKFVHDLKNQMKDEVREEGQLAKNLYNKAMVGGKTIAKELKNDVKNQMKN</sequence>
<dbReference type="Proteomes" id="UP000028542">
    <property type="component" value="Unassembled WGS sequence"/>
</dbReference>